<feature type="domain" description="Aminotransferase class V" evidence="2">
    <location>
        <begin position="203"/>
        <end position="370"/>
    </location>
</feature>
<keyword evidence="4" id="KW-1185">Reference proteome</keyword>
<dbReference type="AlphaFoldDB" id="A0A4R0RES7"/>
<feature type="domain" description="Aminotransferase class V" evidence="2">
    <location>
        <begin position="41"/>
        <end position="141"/>
    </location>
</feature>
<dbReference type="Proteomes" id="UP000292702">
    <property type="component" value="Unassembled WGS sequence"/>
</dbReference>
<evidence type="ECO:0000313" key="3">
    <source>
        <dbReference type="EMBL" id="TCD65233.1"/>
    </source>
</evidence>
<dbReference type="InterPro" id="IPR015424">
    <property type="entry name" value="PyrdxlP-dep_Trfase"/>
</dbReference>
<proteinExistence type="predicted"/>
<accession>A0A4R0RES7</accession>
<dbReference type="STRING" id="92696.A0A4R0RES7"/>
<dbReference type="PANTHER" id="PTHR43092:SF2">
    <property type="entry name" value="HERCYNYLCYSTEINE SULFOXIDE LYASE"/>
    <property type="match status" value="1"/>
</dbReference>
<sequence>MAATIIQTFKTSGAAYDPSTPPPPFGYDLKKYWTFEEGFINLDHGAYGAQPLPVMAEAVKYQLIAEANPDKFHRVECFPLLTESRQLLANLIGAKLNEVVFIPNVTHGINTVLRNFEWKAGDIVLSSSTSYYSVKKTIQYLIDRSPGAGLTAYDLPLALPMGSVDIVDAFRKRIRELKQQHSHTTFSDKPWGNSSMPRANKFVVMIDSIISTPGVLLPWKELVAMCKEEGVWSVVDAAHSLGQEVNINLSDVQPDFWISNAHKWLYVKRGTAILYVPERNQHIIKSAIPTAHMYREKGAFERRNITLPTFVAQHEDLGTRDLSSWLTVKPALAFRTWLGGETIINAYCRDLALAGGALLADILGTELLDPSGNSTLNMTNVRLPLPTSTAFPYSHTLLGTMEEYIRDKLLYEWNTYAVHYFYAGKWWVRASAQVFNELSDFEYLGKALVQICKDTEEEFLVPRNSQHSEQARL</sequence>
<keyword evidence="1" id="KW-0663">Pyridoxal phosphate</keyword>
<evidence type="ECO:0000313" key="4">
    <source>
        <dbReference type="Proteomes" id="UP000292702"/>
    </source>
</evidence>
<dbReference type="OrthoDB" id="5978656at2759"/>
<name>A0A4R0RES7_9APHY</name>
<dbReference type="PANTHER" id="PTHR43092">
    <property type="entry name" value="L-CYSTEINE DESULFHYDRASE"/>
    <property type="match status" value="1"/>
</dbReference>
<dbReference type="SUPFAM" id="SSF53383">
    <property type="entry name" value="PLP-dependent transferases"/>
    <property type="match status" value="1"/>
</dbReference>
<protein>
    <recommendedName>
        <fullName evidence="2">Aminotransferase class V domain-containing protein</fullName>
    </recommendedName>
</protein>
<organism evidence="3 4">
    <name type="scientific">Steccherinum ochraceum</name>
    <dbReference type="NCBI Taxonomy" id="92696"/>
    <lineage>
        <taxon>Eukaryota</taxon>
        <taxon>Fungi</taxon>
        <taxon>Dikarya</taxon>
        <taxon>Basidiomycota</taxon>
        <taxon>Agaricomycotina</taxon>
        <taxon>Agaricomycetes</taxon>
        <taxon>Polyporales</taxon>
        <taxon>Steccherinaceae</taxon>
        <taxon>Steccherinum</taxon>
    </lineage>
</organism>
<dbReference type="InterPro" id="IPR015421">
    <property type="entry name" value="PyrdxlP-dep_Trfase_major"/>
</dbReference>
<evidence type="ECO:0000259" key="2">
    <source>
        <dbReference type="Pfam" id="PF00266"/>
    </source>
</evidence>
<reference evidence="3 4" key="1">
    <citation type="submission" date="2018-11" db="EMBL/GenBank/DDBJ databases">
        <title>Genome assembly of Steccherinum ochraceum LE-BIN_3174, the white-rot fungus of the Steccherinaceae family (The Residual Polyporoid clade, Polyporales, Basidiomycota).</title>
        <authorList>
            <person name="Fedorova T.V."/>
            <person name="Glazunova O.A."/>
            <person name="Landesman E.O."/>
            <person name="Moiseenko K.V."/>
            <person name="Psurtseva N.V."/>
            <person name="Savinova O.S."/>
            <person name="Shakhova N.V."/>
            <person name="Tyazhelova T.V."/>
            <person name="Vasina D.V."/>
        </authorList>
    </citation>
    <scope>NUCLEOTIDE SEQUENCE [LARGE SCALE GENOMIC DNA]</scope>
    <source>
        <strain evidence="3 4">LE-BIN_3174</strain>
    </source>
</reference>
<gene>
    <name evidence="3" type="ORF">EIP91_002941</name>
</gene>
<dbReference type="Gene3D" id="3.40.640.10">
    <property type="entry name" value="Type I PLP-dependent aspartate aminotransferase-like (Major domain)"/>
    <property type="match status" value="1"/>
</dbReference>
<dbReference type="EMBL" id="RWJN01000191">
    <property type="protein sequence ID" value="TCD65233.1"/>
    <property type="molecule type" value="Genomic_DNA"/>
</dbReference>
<comment type="caution">
    <text evidence="3">The sequence shown here is derived from an EMBL/GenBank/DDBJ whole genome shotgun (WGS) entry which is preliminary data.</text>
</comment>
<dbReference type="Pfam" id="PF00266">
    <property type="entry name" value="Aminotran_5"/>
    <property type="match status" value="2"/>
</dbReference>
<evidence type="ECO:0000256" key="1">
    <source>
        <dbReference type="ARBA" id="ARBA00022898"/>
    </source>
</evidence>
<dbReference type="InterPro" id="IPR000192">
    <property type="entry name" value="Aminotrans_V_dom"/>
</dbReference>